<sequence length="139" mass="15791">MQEIDMKILSEVVQSEHGISDSYIAEKLRLDLERVGDHFVMLKKDGFVELIRTFDGRYSAYPTSEGRLMIKEPGYMLRRLTGPMMIQVLKEAVEKDEGIPKPEKKSITDMLDDLKDNQYVSGLSTAAIFEIAKTLIGFS</sequence>
<evidence type="ECO:0000313" key="1">
    <source>
        <dbReference type="EMBL" id="AET64813.1"/>
    </source>
</evidence>
<evidence type="ECO:0000313" key="2">
    <source>
        <dbReference type="Proteomes" id="UP000005877"/>
    </source>
</evidence>
<dbReference type="AlphaFoldDB" id="G7WKI6"/>
<dbReference type="SUPFAM" id="SSF46785">
    <property type="entry name" value="Winged helix' DNA-binding domain"/>
    <property type="match status" value="1"/>
</dbReference>
<name>G7WKI6_METH6</name>
<dbReference type="InterPro" id="IPR036390">
    <property type="entry name" value="WH_DNA-bd_sf"/>
</dbReference>
<dbReference type="Proteomes" id="UP000005877">
    <property type="component" value="Chromosome"/>
</dbReference>
<protein>
    <submittedName>
        <fullName evidence="1">Uncharacterized protein</fullName>
    </submittedName>
</protein>
<dbReference type="RefSeq" id="WP_014586997.1">
    <property type="nucleotide sequence ID" value="NC_017527.1"/>
</dbReference>
<accession>G7WKI6</accession>
<dbReference type="KEGG" id="mhi:Mhar_1449"/>
<reference evidence="1 2" key="1">
    <citation type="journal article" date="2012" name="PLoS ONE">
        <title>The genome characteristics and predicted function of methyl-group oxidation pathway in the obligate aceticlastic methanogens, Methanosaeta spp.</title>
        <authorList>
            <person name="Zhu J."/>
            <person name="Zheng H."/>
            <person name="Ai G."/>
            <person name="Zhang G."/>
            <person name="Liu D."/>
            <person name="Liu X."/>
            <person name="Dong X."/>
        </authorList>
    </citation>
    <scope>NUCLEOTIDE SEQUENCE [LARGE SCALE GENOMIC DNA]</scope>
    <source>
        <strain evidence="1 2">6Ac</strain>
    </source>
</reference>
<dbReference type="EMBL" id="CP003117">
    <property type="protein sequence ID" value="AET64813.1"/>
    <property type="molecule type" value="Genomic_DNA"/>
</dbReference>
<keyword evidence="2" id="KW-1185">Reference proteome</keyword>
<gene>
    <name evidence="1" type="ordered locus">Mhar_1449</name>
</gene>
<dbReference type="HOGENOM" id="CLU_1840570_0_0_2"/>
<dbReference type="GeneID" id="12510618"/>
<dbReference type="PATRIC" id="fig|1110509.7.peg.1614"/>
<organism evidence="1 2">
    <name type="scientific">Methanothrix harundinacea (strain 6Ac)</name>
    <name type="common">Methanosaeta harundinacea</name>
    <dbReference type="NCBI Taxonomy" id="1110509"/>
    <lineage>
        <taxon>Archaea</taxon>
        <taxon>Methanobacteriati</taxon>
        <taxon>Methanobacteriota</taxon>
        <taxon>Stenosarchaea group</taxon>
        <taxon>Methanomicrobia</taxon>
        <taxon>Methanotrichales</taxon>
        <taxon>Methanotrichaceae</taxon>
        <taxon>Methanothrix</taxon>
    </lineage>
</organism>
<proteinExistence type="predicted"/>